<feature type="transmembrane region" description="Helical" evidence="8">
    <location>
        <begin position="312"/>
        <end position="334"/>
    </location>
</feature>
<evidence type="ECO:0000256" key="6">
    <source>
        <dbReference type="ARBA" id="ARBA00023136"/>
    </source>
</evidence>
<keyword evidence="4 8" id="KW-0812">Transmembrane</keyword>
<dbReference type="GO" id="GO:0016758">
    <property type="term" value="F:hexosyltransferase activity"/>
    <property type="evidence" value="ECO:0007669"/>
    <property type="project" value="InterPro"/>
</dbReference>
<dbReference type="GO" id="GO:0005886">
    <property type="term" value="C:plasma membrane"/>
    <property type="evidence" value="ECO:0007669"/>
    <property type="project" value="UniProtKB-SubCell"/>
</dbReference>
<evidence type="ECO:0000313" key="9">
    <source>
        <dbReference type="EMBL" id="KIC94996.1"/>
    </source>
</evidence>
<evidence type="ECO:0000256" key="2">
    <source>
        <dbReference type="ARBA" id="ARBA00022475"/>
    </source>
</evidence>
<dbReference type="Pfam" id="PF09594">
    <property type="entry name" value="GT87"/>
    <property type="match status" value="1"/>
</dbReference>
<feature type="transmembrane region" description="Helical" evidence="8">
    <location>
        <begin position="191"/>
        <end position="209"/>
    </location>
</feature>
<accession>A0A0C1L655</accession>
<comment type="subcellular location">
    <subcellularLocation>
        <location evidence="1">Cell membrane</location>
        <topology evidence="1">Multi-pass membrane protein</topology>
    </subcellularLocation>
</comment>
<feature type="transmembrane region" description="Helical" evidence="8">
    <location>
        <begin position="282"/>
        <end position="300"/>
    </location>
</feature>
<evidence type="ECO:0000256" key="3">
    <source>
        <dbReference type="ARBA" id="ARBA00022679"/>
    </source>
</evidence>
<keyword evidence="6 8" id="KW-0472">Membrane</keyword>
<evidence type="ECO:0000313" key="10">
    <source>
        <dbReference type="Proteomes" id="UP000031408"/>
    </source>
</evidence>
<feature type="transmembrane region" description="Helical" evidence="8">
    <location>
        <begin position="80"/>
        <end position="100"/>
    </location>
</feature>
<feature type="transmembrane region" description="Helical" evidence="8">
    <location>
        <begin position="357"/>
        <end position="390"/>
    </location>
</feature>
<keyword evidence="3" id="KW-0808">Transferase</keyword>
<keyword evidence="5 8" id="KW-1133">Transmembrane helix</keyword>
<protein>
    <recommendedName>
        <fullName evidence="11">Glycosyltransferase RgtA/B/C/D-like domain-containing protein</fullName>
    </recommendedName>
</protein>
<evidence type="ECO:0000256" key="7">
    <source>
        <dbReference type="ARBA" id="ARBA00024033"/>
    </source>
</evidence>
<reference evidence="9 10" key="1">
    <citation type="submission" date="2014-11" db="EMBL/GenBank/DDBJ databases">
        <title>Genome sequence of Flavihumibacter solisilvae 3-3.</title>
        <authorList>
            <person name="Zhou G."/>
            <person name="Li M."/>
            <person name="Wang G."/>
        </authorList>
    </citation>
    <scope>NUCLEOTIDE SEQUENCE [LARGE SCALE GENOMIC DNA]</scope>
    <source>
        <strain evidence="9 10">3-3</strain>
    </source>
</reference>
<sequence>MVYYLGLAEINYFVDLRNRIIGSRLMDLGMDPYYFKWSKAWPLTLCDPIDICNFRNNLTTSPPSLLWLIRPIARLDYMSIGYIWVLLHYVFFLLIVLPIHQAFRDEASKSRVLAAAIILLLTPQWSETILKGQCHFILPTAMSLMIFTAAGNGRYKYFICGLLLSIAVWLRPNAVLLAPFLLFCRLDKKQFFGAIALAAILLGTMEWYFHLNDWVSFYHTCREWVKNNVADITVIFCHGDIVTEGKSLEGSTRALDYISNQSEQGNIFHLVQSKWNYSVPPLPMLVVFICTFAVLVWFSFRYQFRNMHDALFIGYFAYWMAALTSPILRLTYYFPEVFPIILIFAGNYFQMNRTERYVFNTACILLVLDLIPVNLVVAESLFIGCMLLYTWNRRERHSSS</sequence>
<dbReference type="InterPro" id="IPR018584">
    <property type="entry name" value="GT87"/>
</dbReference>
<keyword evidence="2" id="KW-1003">Cell membrane</keyword>
<proteinExistence type="inferred from homology"/>
<dbReference type="AlphaFoldDB" id="A0A0C1L655"/>
<comment type="similarity">
    <text evidence="7">Belongs to the glycosyltransferase 87 family.</text>
</comment>
<evidence type="ECO:0000256" key="4">
    <source>
        <dbReference type="ARBA" id="ARBA00022692"/>
    </source>
</evidence>
<evidence type="ECO:0000256" key="5">
    <source>
        <dbReference type="ARBA" id="ARBA00022989"/>
    </source>
</evidence>
<organism evidence="9 10">
    <name type="scientific">Flavihumibacter solisilvae</name>
    <dbReference type="NCBI Taxonomy" id="1349421"/>
    <lineage>
        <taxon>Bacteria</taxon>
        <taxon>Pseudomonadati</taxon>
        <taxon>Bacteroidota</taxon>
        <taxon>Chitinophagia</taxon>
        <taxon>Chitinophagales</taxon>
        <taxon>Chitinophagaceae</taxon>
        <taxon>Flavihumibacter</taxon>
    </lineage>
</organism>
<dbReference type="STRING" id="1349421.OI18_08915"/>
<dbReference type="Proteomes" id="UP000031408">
    <property type="component" value="Unassembled WGS sequence"/>
</dbReference>
<evidence type="ECO:0008006" key="11">
    <source>
        <dbReference type="Google" id="ProtNLM"/>
    </source>
</evidence>
<keyword evidence="10" id="KW-1185">Reference proteome</keyword>
<feature type="transmembrane region" description="Helical" evidence="8">
    <location>
        <begin position="161"/>
        <end position="184"/>
    </location>
</feature>
<evidence type="ECO:0000256" key="1">
    <source>
        <dbReference type="ARBA" id="ARBA00004651"/>
    </source>
</evidence>
<evidence type="ECO:0000256" key="8">
    <source>
        <dbReference type="SAM" id="Phobius"/>
    </source>
</evidence>
<gene>
    <name evidence="9" type="ORF">OI18_08915</name>
</gene>
<name>A0A0C1L655_9BACT</name>
<dbReference type="EMBL" id="JSVC01000009">
    <property type="protein sequence ID" value="KIC94996.1"/>
    <property type="molecule type" value="Genomic_DNA"/>
</dbReference>
<comment type="caution">
    <text evidence="9">The sequence shown here is derived from an EMBL/GenBank/DDBJ whole genome shotgun (WGS) entry which is preliminary data.</text>
</comment>